<dbReference type="EMBL" id="BKCJ010007280">
    <property type="protein sequence ID" value="GEU76436.1"/>
    <property type="molecule type" value="Genomic_DNA"/>
</dbReference>
<feature type="compositionally biased region" description="Basic residues" evidence="1">
    <location>
        <begin position="99"/>
        <end position="110"/>
    </location>
</feature>
<evidence type="ECO:0000256" key="1">
    <source>
        <dbReference type="SAM" id="MobiDB-lite"/>
    </source>
</evidence>
<accession>A0A6L2MR30</accession>
<organism evidence="2">
    <name type="scientific">Tanacetum cinerariifolium</name>
    <name type="common">Dalmatian daisy</name>
    <name type="synonym">Chrysanthemum cinerariifolium</name>
    <dbReference type="NCBI Taxonomy" id="118510"/>
    <lineage>
        <taxon>Eukaryota</taxon>
        <taxon>Viridiplantae</taxon>
        <taxon>Streptophyta</taxon>
        <taxon>Embryophyta</taxon>
        <taxon>Tracheophyta</taxon>
        <taxon>Spermatophyta</taxon>
        <taxon>Magnoliopsida</taxon>
        <taxon>eudicotyledons</taxon>
        <taxon>Gunneridae</taxon>
        <taxon>Pentapetalae</taxon>
        <taxon>asterids</taxon>
        <taxon>campanulids</taxon>
        <taxon>Asterales</taxon>
        <taxon>Asteraceae</taxon>
        <taxon>Asteroideae</taxon>
        <taxon>Anthemideae</taxon>
        <taxon>Anthemidinae</taxon>
        <taxon>Tanacetum</taxon>
    </lineage>
</organism>
<gene>
    <name evidence="2" type="ORF">Tci_048414</name>
</gene>
<feature type="region of interest" description="Disordered" evidence="1">
    <location>
        <begin position="74"/>
        <end position="116"/>
    </location>
</feature>
<proteinExistence type="predicted"/>
<evidence type="ECO:0000313" key="2">
    <source>
        <dbReference type="EMBL" id="GEU76436.1"/>
    </source>
</evidence>
<feature type="region of interest" description="Disordered" evidence="1">
    <location>
        <begin position="387"/>
        <end position="454"/>
    </location>
</feature>
<sequence>MVKNLEAGVKFFMFLRFIQVFVNHQLGDMSHHKKIFVTPSLTKKVFANRKREGKSFFEIITPLFETMMVQASEEMGEGSKVPTNTHHTPIVTQPSSSQHQKKQKSRRRQRKETEVPYIKPQTKESIPTPFNYPLPSGKDRIQLSELMELCTKLSDRVPSLKQIKTNQAAKIKKLKKRVKKLEGKKKKRTHGLKRMYKVGLSARIVSSAEEGLGEQEDASKQGRITKINANEDLSLIDKTTQDQGRLNEEEMFGVDDLDDDEVIINVTTGENVEQDATVAKKEVSTAAGEVVTTVEGVEVTAATTTSQISKDDVTLAQTLIEIKAAKPKARGVIVQDPSEFRTTSSSQPSQLPQAKDKGKGIMVEPEKPLKKKDQIALDEEVTRKLKAHMKAGMEEEERLAREKDEPNIVTPPNNHRPVTLTATTAPPIKTPPSLPPSSSPPHRHLLPSPSPSRH</sequence>
<feature type="compositionally biased region" description="Basic and acidic residues" evidence="1">
    <location>
        <begin position="354"/>
        <end position="373"/>
    </location>
</feature>
<feature type="compositionally biased region" description="Polar residues" evidence="1">
    <location>
        <begin position="81"/>
        <end position="94"/>
    </location>
</feature>
<feature type="region of interest" description="Disordered" evidence="1">
    <location>
        <begin position="337"/>
        <end position="373"/>
    </location>
</feature>
<feature type="compositionally biased region" description="Low complexity" evidence="1">
    <location>
        <begin position="344"/>
        <end position="353"/>
    </location>
</feature>
<reference evidence="2" key="1">
    <citation type="journal article" date="2019" name="Sci. Rep.">
        <title>Draft genome of Tanacetum cinerariifolium, the natural source of mosquito coil.</title>
        <authorList>
            <person name="Yamashiro T."/>
            <person name="Shiraishi A."/>
            <person name="Satake H."/>
            <person name="Nakayama K."/>
        </authorList>
    </citation>
    <scope>NUCLEOTIDE SEQUENCE</scope>
</reference>
<name>A0A6L2MR30_TANCI</name>
<comment type="caution">
    <text evidence="2">The sequence shown here is derived from an EMBL/GenBank/DDBJ whole genome shotgun (WGS) entry which is preliminary data.</text>
</comment>
<feature type="compositionally biased region" description="Pro residues" evidence="1">
    <location>
        <begin position="428"/>
        <end position="439"/>
    </location>
</feature>
<protein>
    <submittedName>
        <fullName evidence="2">Uncharacterized protein</fullName>
    </submittedName>
</protein>
<dbReference type="AlphaFoldDB" id="A0A6L2MR30"/>